<dbReference type="EMBL" id="FNYW01000002">
    <property type="protein sequence ID" value="SEI54031.1"/>
    <property type="molecule type" value="Genomic_DNA"/>
</dbReference>
<dbReference type="InterPro" id="IPR051533">
    <property type="entry name" value="WaaL-like"/>
</dbReference>
<evidence type="ECO:0000313" key="3">
    <source>
        <dbReference type="Proteomes" id="UP000198564"/>
    </source>
</evidence>
<keyword evidence="1" id="KW-1133">Transmembrane helix</keyword>
<dbReference type="Proteomes" id="UP000198564">
    <property type="component" value="Unassembled WGS sequence"/>
</dbReference>
<proteinExistence type="predicted"/>
<sequence length="401" mass="45641">MNYLVKRYTNMNNSSIKSILNGVILTLLCISFTTFDMMISLISLSEIILVGLLPILLYKTIRYFKYLEWGVIGSVGVFILLITTVQIFFNENFMLKPAVYGSAKIFFYTLVFFSGFTFIKKEKLTLSLIKINNISAMIVIIIGIYINIAIYTDKLPFEFLWTLLRTDDSSYYFRGTENLIRMRSIFNEPAHLGFYLNTILGVNLFNRIRNSNILVNSVLVLGVVLTFSFSSLIIVLISLFIYTIQKIHRKKSLPKPIYMVFTSLMILIVFIFAGDWLELSLVDRLQDITQGKDNSAIERIIGSWKYITLDSTLIGVGIGNAPTLFNNYAYILTEMGFVAITGFVIVTAVIFVNNFGLGMLLLLLNFQKGGYLSASFTLSLLFIMVVLQRNKVKENIINEVK</sequence>
<gene>
    <name evidence="2" type="ORF">SAMN04488113_102167</name>
</gene>
<feature type="transmembrane region" description="Helical" evidence="1">
    <location>
        <begin position="69"/>
        <end position="89"/>
    </location>
</feature>
<feature type="transmembrane region" description="Helical" evidence="1">
    <location>
        <begin position="337"/>
        <end position="364"/>
    </location>
</feature>
<evidence type="ECO:0000313" key="2">
    <source>
        <dbReference type="EMBL" id="SEI54031.1"/>
    </source>
</evidence>
<feature type="transmembrane region" description="Helical" evidence="1">
    <location>
        <begin position="306"/>
        <end position="325"/>
    </location>
</feature>
<dbReference type="OrthoDB" id="2155507at2"/>
<keyword evidence="1" id="KW-0472">Membrane</keyword>
<protein>
    <recommendedName>
        <fullName evidence="4">O-antigen ligase like membrane protein</fullName>
    </recommendedName>
</protein>
<feature type="transmembrane region" description="Helical" evidence="1">
    <location>
        <begin position="39"/>
        <end position="57"/>
    </location>
</feature>
<feature type="transmembrane region" description="Helical" evidence="1">
    <location>
        <begin position="370"/>
        <end position="387"/>
    </location>
</feature>
<organism evidence="2 3">
    <name type="scientific">Alkalibacterium gilvum</name>
    <dbReference type="NCBI Taxonomy" id="1130080"/>
    <lineage>
        <taxon>Bacteria</taxon>
        <taxon>Bacillati</taxon>
        <taxon>Bacillota</taxon>
        <taxon>Bacilli</taxon>
        <taxon>Lactobacillales</taxon>
        <taxon>Carnobacteriaceae</taxon>
        <taxon>Alkalibacterium</taxon>
    </lineage>
</organism>
<accession>A0A1H6RE03</accession>
<name>A0A1H6RE03_9LACT</name>
<feature type="transmembrane region" description="Helical" evidence="1">
    <location>
        <begin position="213"/>
        <end position="244"/>
    </location>
</feature>
<evidence type="ECO:0008006" key="4">
    <source>
        <dbReference type="Google" id="ProtNLM"/>
    </source>
</evidence>
<reference evidence="3" key="1">
    <citation type="submission" date="2016-10" db="EMBL/GenBank/DDBJ databases">
        <authorList>
            <person name="Varghese N."/>
            <person name="Submissions S."/>
        </authorList>
    </citation>
    <scope>NUCLEOTIDE SEQUENCE [LARGE SCALE GENOMIC DNA]</scope>
    <source>
        <strain evidence="3">DSM 25751</strain>
    </source>
</reference>
<evidence type="ECO:0000256" key="1">
    <source>
        <dbReference type="SAM" id="Phobius"/>
    </source>
</evidence>
<dbReference type="RefSeq" id="WP_091632487.1">
    <property type="nucleotide sequence ID" value="NZ_FNYW01000002.1"/>
</dbReference>
<keyword evidence="3" id="KW-1185">Reference proteome</keyword>
<dbReference type="AlphaFoldDB" id="A0A1H6RE03"/>
<dbReference type="PANTHER" id="PTHR37422:SF17">
    <property type="entry name" value="O-ANTIGEN LIGASE"/>
    <property type="match status" value="1"/>
</dbReference>
<dbReference type="STRING" id="1130080.SAMN04488113_102167"/>
<feature type="transmembrane region" description="Helical" evidence="1">
    <location>
        <begin position="256"/>
        <end position="277"/>
    </location>
</feature>
<keyword evidence="1" id="KW-0812">Transmembrane</keyword>
<feature type="transmembrane region" description="Helical" evidence="1">
    <location>
        <begin position="101"/>
        <end position="119"/>
    </location>
</feature>
<feature type="transmembrane region" description="Helical" evidence="1">
    <location>
        <begin position="131"/>
        <end position="151"/>
    </location>
</feature>
<feature type="transmembrane region" description="Helical" evidence="1">
    <location>
        <begin position="16"/>
        <end position="33"/>
    </location>
</feature>
<dbReference type="PANTHER" id="PTHR37422">
    <property type="entry name" value="TEICHURONIC ACID BIOSYNTHESIS PROTEIN TUAE"/>
    <property type="match status" value="1"/>
</dbReference>